<comment type="caution">
    <text evidence="4">The sequence shown here is derived from an EMBL/GenBank/DDBJ whole genome shotgun (WGS) entry which is preliminary data.</text>
</comment>
<proteinExistence type="predicted"/>
<dbReference type="OrthoDB" id="6499155at2759"/>
<feature type="compositionally biased region" description="Polar residues" evidence="2">
    <location>
        <begin position="32"/>
        <end position="44"/>
    </location>
</feature>
<gene>
    <name evidence="4" type="ORF">EVAR_71580_1</name>
</gene>
<name>A0A4C1TMB8_EUMVA</name>
<keyword evidence="3" id="KW-0812">Transmembrane</keyword>
<dbReference type="EMBL" id="BGZK01005728">
    <property type="protein sequence ID" value="GBP15224.1"/>
    <property type="molecule type" value="Genomic_DNA"/>
</dbReference>
<feature type="non-terminal residue" evidence="4">
    <location>
        <position position="487"/>
    </location>
</feature>
<evidence type="ECO:0000256" key="3">
    <source>
        <dbReference type="SAM" id="Phobius"/>
    </source>
</evidence>
<sequence>MANENDQHQNGQQNTKTNDDTENMNDDDFKINKQQPPTQISSFSFKHFLSSNSVPTAPSTTVTSLDPPANSTSTTSTSNATTSSRSLQTSTGARPKVPQSSSVSSTSISSLTVGGSSDAQAAATKMKRSPRFSSFDSQASLAEYAGSTATAELPLKKLLQDAQLIQILFVCMLMRKERDHFKSLQIPLIMIVVAHMYHVLILTMICPNLKHHLVDVFGIGASIKDTRPTRLALNSSHNPTASAKLKLDLPLTSNSIGCGVNHAVKSFAQTEKLVIALDQQIFQLLILCLVQQQSLQPYQILCKTTGWILGSYASQFSQPSFTSRKRSLPGPADGEILTWVCQNQPVRLKRDKTCCVKNAVGVVVYRAVIVRLLRLLLPITTHSTSATTAAAGTVIGGIGNSSVKSAVSDRPNSISYQRDLRRAASNAEQNLKQLLAGVENLRQMAANIEKSEQRIDYDASPDLFSDFLDECDDYDEYAGGGQRIILC</sequence>
<evidence type="ECO:0000256" key="2">
    <source>
        <dbReference type="SAM" id="MobiDB-lite"/>
    </source>
</evidence>
<evidence type="ECO:0000313" key="4">
    <source>
        <dbReference type="EMBL" id="GBP15224.1"/>
    </source>
</evidence>
<feature type="region of interest" description="Disordered" evidence="2">
    <location>
        <begin position="1"/>
        <end position="114"/>
    </location>
</feature>
<dbReference type="AlphaFoldDB" id="A0A4C1TMB8"/>
<feature type="transmembrane region" description="Helical" evidence="3">
    <location>
        <begin position="184"/>
        <end position="205"/>
    </location>
</feature>
<dbReference type="Proteomes" id="UP000299102">
    <property type="component" value="Unassembled WGS sequence"/>
</dbReference>
<keyword evidence="3" id="KW-1133">Transmembrane helix</keyword>
<feature type="compositionally biased region" description="Low complexity" evidence="2">
    <location>
        <begin position="100"/>
        <end position="114"/>
    </location>
</feature>
<evidence type="ECO:0000256" key="1">
    <source>
        <dbReference type="SAM" id="Coils"/>
    </source>
</evidence>
<organism evidence="4 5">
    <name type="scientific">Eumeta variegata</name>
    <name type="common">Bagworm moth</name>
    <name type="synonym">Eumeta japonica</name>
    <dbReference type="NCBI Taxonomy" id="151549"/>
    <lineage>
        <taxon>Eukaryota</taxon>
        <taxon>Metazoa</taxon>
        <taxon>Ecdysozoa</taxon>
        <taxon>Arthropoda</taxon>
        <taxon>Hexapoda</taxon>
        <taxon>Insecta</taxon>
        <taxon>Pterygota</taxon>
        <taxon>Neoptera</taxon>
        <taxon>Endopterygota</taxon>
        <taxon>Lepidoptera</taxon>
        <taxon>Glossata</taxon>
        <taxon>Ditrysia</taxon>
        <taxon>Tineoidea</taxon>
        <taxon>Psychidae</taxon>
        <taxon>Oiketicinae</taxon>
        <taxon>Eumeta</taxon>
    </lineage>
</organism>
<keyword evidence="1" id="KW-0175">Coiled coil</keyword>
<keyword evidence="3" id="KW-0472">Membrane</keyword>
<dbReference type="STRING" id="151549.A0A4C1TMB8"/>
<accession>A0A4C1TMB8</accession>
<feature type="coiled-coil region" evidence="1">
    <location>
        <begin position="417"/>
        <end position="451"/>
    </location>
</feature>
<reference evidence="4 5" key="1">
    <citation type="journal article" date="2019" name="Commun. Biol.">
        <title>The bagworm genome reveals a unique fibroin gene that provides high tensile strength.</title>
        <authorList>
            <person name="Kono N."/>
            <person name="Nakamura H."/>
            <person name="Ohtoshi R."/>
            <person name="Tomita M."/>
            <person name="Numata K."/>
            <person name="Arakawa K."/>
        </authorList>
    </citation>
    <scope>NUCLEOTIDE SEQUENCE [LARGE SCALE GENOMIC DNA]</scope>
</reference>
<keyword evidence="5" id="KW-1185">Reference proteome</keyword>
<evidence type="ECO:0000313" key="5">
    <source>
        <dbReference type="Proteomes" id="UP000299102"/>
    </source>
</evidence>
<protein>
    <submittedName>
        <fullName evidence="4">Uncharacterized protein</fullName>
    </submittedName>
</protein>
<feature type="compositionally biased region" description="Low complexity" evidence="2">
    <location>
        <begin position="50"/>
        <end position="84"/>
    </location>
</feature>